<dbReference type="OrthoDB" id="3014581at2759"/>
<dbReference type="EMBL" id="AZHC01000005">
    <property type="protein sequence ID" value="OAA47826.1"/>
    <property type="molecule type" value="Genomic_DNA"/>
</dbReference>
<dbReference type="InterPro" id="IPR050613">
    <property type="entry name" value="Sec_Metabolite_Reg"/>
</dbReference>
<gene>
    <name evidence="4" type="ORF">NOR_02316</name>
</gene>
<name>A0A167HEP6_METRR</name>
<reference evidence="4 5" key="1">
    <citation type="journal article" date="2016" name="Genome Biol. Evol.">
        <title>Divergent and convergent evolution of fungal pathogenicity.</title>
        <authorList>
            <person name="Shang Y."/>
            <person name="Xiao G."/>
            <person name="Zheng P."/>
            <person name="Cen K."/>
            <person name="Zhan S."/>
            <person name="Wang C."/>
        </authorList>
    </citation>
    <scope>NUCLEOTIDE SEQUENCE [LARGE SCALE GENOMIC DNA]</scope>
    <source>
        <strain evidence="4 5">RCEF 4871</strain>
    </source>
</reference>
<dbReference type="PANTHER" id="PTHR31001">
    <property type="entry name" value="UNCHARACTERIZED TRANSCRIPTIONAL REGULATORY PROTEIN"/>
    <property type="match status" value="1"/>
</dbReference>
<organism evidence="4 5">
    <name type="scientific">Metarhizium rileyi (strain RCEF 4871)</name>
    <name type="common">Nomuraea rileyi</name>
    <dbReference type="NCBI Taxonomy" id="1649241"/>
    <lineage>
        <taxon>Eukaryota</taxon>
        <taxon>Fungi</taxon>
        <taxon>Dikarya</taxon>
        <taxon>Ascomycota</taxon>
        <taxon>Pezizomycotina</taxon>
        <taxon>Sordariomycetes</taxon>
        <taxon>Hypocreomycetidae</taxon>
        <taxon>Hypocreales</taxon>
        <taxon>Clavicipitaceae</taxon>
        <taxon>Metarhizium</taxon>
    </lineage>
</organism>
<comment type="subcellular location">
    <subcellularLocation>
        <location evidence="1">Nucleus</location>
    </subcellularLocation>
</comment>
<dbReference type="Proteomes" id="UP000243498">
    <property type="component" value="Unassembled WGS sequence"/>
</dbReference>
<keyword evidence="2" id="KW-0539">Nucleus</keyword>
<sequence>MVKEPPSTVVSVNPVHDAHNTTQTNQPYSPLSRGKTWNKYVPSSSFRFTTPAALVERQPWDGSGAKGRLHVSRVVDARYDVHASFQPGDVKDRDEPKLSNVSNADIQARLDRLETWITGLAGPSPGSGSGSTPLTAVTDARSVLLTSPSSLPHLQPLSPPLSSTVQRLSEDALWFGGNFICKTAKGFSSDTGFLDAVATYHLSPIRLIKKPYSIIHDATSAFASSGTGSREICLTLPLYQEACIILHNFTQECPILCPAFHIPSVFPTIQSIYASVQQQTPVDKSQLLLFLAIIASVTYSSSYGGNACRLFSSHLEASAQCASWVTASYALSDEIKRRGQMSIVCLQAQNILYKVSTYIEGSSVRTRSLIFASIAMAHQMGFHRMDLPGNKSGNSGLESKLEREIGRRLWWDLVSIDWLFALFPGSSEGVYTIHPQHMVVNKPSLIRDSDDATPASPQEMEQQSEVAYLLERIRLTEISREYIDRCPLANTNTDANYEEVLRHDTRLGQYQQELPSFFSVDRLSAPAAHENPTLIVHRIQINCMLYVLRCFLHLRYLSHSTVDPKYAPSRASCFTCAIEIVRLHREVKSRYPWIMPRLKATSFLRSLIMAGAVFLLDVCSGREIWDFKRERAVMLDAWRLMGEQQEDSNLVEQFFEFASQMLKKYGVSETIVADLLAQRPQGSENGHVPEQIEGFSKAYLNGCDERLGVEAMDMDQRWQTLNADFDLKTMSWDNVLWGFDAILM</sequence>
<evidence type="ECO:0000313" key="4">
    <source>
        <dbReference type="EMBL" id="OAA47826.1"/>
    </source>
</evidence>
<proteinExistence type="predicted"/>
<evidence type="ECO:0000256" key="3">
    <source>
        <dbReference type="SAM" id="MobiDB-lite"/>
    </source>
</evidence>
<dbReference type="AlphaFoldDB" id="A0A167HEP6"/>
<comment type="caution">
    <text evidence="4">The sequence shown here is derived from an EMBL/GenBank/DDBJ whole genome shotgun (WGS) entry which is preliminary data.</text>
</comment>
<keyword evidence="5" id="KW-1185">Reference proteome</keyword>
<dbReference type="STRING" id="1081105.A0A167HEP6"/>
<evidence type="ECO:0008006" key="6">
    <source>
        <dbReference type="Google" id="ProtNLM"/>
    </source>
</evidence>
<accession>A0A167HEP6</accession>
<dbReference type="PANTHER" id="PTHR31001:SF90">
    <property type="entry name" value="CENTROMERE DNA-BINDING PROTEIN COMPLEX CBF3 SUBUNIT B"/>
    <property type="match status" value="1"/>
</dbReference>
<protein>
    <recommendedName>
        <fullName evidence="6">Transcription factor domain-containing protein</fullName>
    </recommendedName>
</protein>
<dbReference type="GO" id="GO:0005634">
    <property type="term" value="C:nucleus"/>
    <property type="evidence" value="ECO:0007669"/>
    <property type="project" value="UniProtKB-SubCell"/>
</dbReference>
<feature type="region of interest" description="Disordered" evidence="3">
    <location>
        <begin position="1"/>
        <end position="33"/>
    </location>
</feature>
<feature type="compositionally biased region" description="Polar residues" evidence="3">
    <location>
        <begin position="20"/>
        <end position="29"/>
    </location>
</feature>
<evidence type="ECO:0000256" key="2">
    <source>
        <dbReference type="ARBA" id="ARBA00023242"/>
    </source>
</evidence>
<evidence type="ECO:0000313" key="5">
    <source>
        <dbReference type="Proteomes" id="UP000243498"/>
    </source>
</evidence>
<dbReference type="OMA" id="WAAANLH"/>
<evidence type="ECO:0000256" key="1">
    <source>
        <dbReference type="ARBA" id="ARBA00004123"/>
    </source>
</evidence>
<dbReference type="CDD" id="cd12148">
    <property type="entry name" value="fungal_TF_MHR"/>
    <property type="match status" value="1"/>
</dbReference>